<keyword evidence="1" id="KW-0472">Membrane</keyword>
<keyword evidence="1" id="KW-1133">Transmembrane helix</keyword>
<evidence type="ECO:0000313" key="2">
    <source>
        <dbReference type="EMBL" id="SEW49866.1"/>
    </source>
</evidence>
<name>A0A1I0S502_9BACT</name>
<accession>A0A1I0S502</accession>
<sequence>MSTENNRKAQIIKWVRKLGVWGFLFFLIKGLVWLAIGYWGASLFR</sequence>
<gene>
    <name evidence="2" type="ORF">SAMN04488122_3620</name>
</gene>
<keyword evidence="1" id="KW-0812">Transmembrane</keyword>
<evidence type="ECO:0000256" key="1">
    <source>
        <dbReference type="SAM" id="Phobius"/>
    </source>
</evidence>
<evidence type="ECO:0000313" key="3">
    <source>
        <dbReference type="Proteomes" id="UP000199310"/>
    </source>
</evidence>
<reference evidence="3" key="1">
    <citation type="submission" date="2016-10" db="EMBL/GenBank/DDBJ databases">
        <authorList>
            <person name="Varghese N."/>
            <person name="Submissions S."/>
        </authorList>
    </citation>
    <scope>NUCLEOTIDE SEQUENCE [LARGE SCALE GENOMIC DNA]</scope>
    <source>
        <strain evidence="3">DSM 3695</strain>
    </source>
</reference>
<evidence type="ECO:0008006" key="4">
    <source>
        <dbReference type="Google" id="ProtNLM"/>
    </source>
</evidence>
<organism evidence="2 3">
    <name type="scientific">Chitinophaga arvensicola</name>
    <dbReference type="NCBI Taxonomy" id="29529"/>
    <lineage>
        <taxon>Bacteria</taxon>
        <taxon>Pseudomonadati</taxon>
        <taxon>Bacteroidota</taxon>
        <taxon>Chitinophagia</taxon>
        <taxon>Chitinophagales</taxon>
        <taxon>Chitinophagaceae</taxon>
        <taxon>Chitinophaga</taxon>
    </lineage>
</organism>
<protein>
    <recommendedName>
        <fullName evidence="4">Alanyl-tRNA synthetase</fullName>
    </recommendedName>
</protein>
<dbReference type="AlphaFoldDB" id="A0A1I0S502"/>
<dbReference type="STRING" id="29529.SAMN04488122_3620"/>
<proteinExistence type="predicted"/>
<dbReference type="EMBL" id="FOJG01000002">
    <property type="protein sequence ID" value="SEW49866.1"/>
    <property type="molecule type" value="Genomic_DNA"/>
</dbReference>
<dbReference type="OrthoDB" id="1265103at2"/>
<dbReference type="RefSeq" id="WP_089897041.1">
    <property type="nucleotide sequence ID" value="NZ_FOJG01000002.1"/>
</dbReference>
<dbReference type="Proteomes" id="UP000199310">
    <property type="component" value="Unassembled WGS sequence"/>
</dbReference>
<keyword evidence="3" id="KW-1185">Reference proteome</keyword>
<feature type="transmembrane region" description="Helical" evidence="1">
    <location>
        <begin position="20"/>
        <end position="41"/>
    </location>
</feature>